<evidence type="ECO:0000256" key="6">
    <source>
        <dbReference type="ARBA" id="ARBA00022989"/>
    </source>
</evidence>
<keyword evidence="6 11" id="KW-1133">Transmembrane helix</keyword>
<dbReference type="SUPFAM" id="SSF53448">
    <property type="entry name" value="Nucleotide-diphospho-sugar transferases"/>
    <property type="match status" value="1"/>
</dbReference>
<keyword evidence="7 11" id="KW-0472">Membrane</keyword>
<evidence type="ECO:0000256" key="8">
    <source>
        <dbReference type="ARBA" id="ARBA00023157"/>
    </source>
</evidence>
<dbReference type="InterPro" id="IPR029044">
    <property type="entry name" value="Nucleotide-diphossugar_trans"/>
</dbReference>
<name>A0ABP0F6H0_CLALP</name>
<evidence type="ECO:0000313" key="13">
    <source>
        <dbReference type="EMBL" id="CAK8675295.1"/>
    </source>
</evidence>
<dbReference type="Pfam" id="PF00535">
    <property type="entry name" value="Glycos_transf_2"/>
    <property type="match status" value="1"/>
</dbReference>
<evidence type="ECO:0000256" key="10">
    <source>
        <dbReference type="ARBA" id="ARBA00037847"/>
    </source>
</evidence>
<reference evidence="13 14" key="1">
    <citation type="submission" date="2024-02" db="EMBL/GenBank/DDBJ databases">
        <authorList>
            <person name="Daric V."/>
            <person name="Darras S."/>
        </authorList>
    </citation>
    <scope>NUCLEOTIDE SEQUENCE [LARGE SCALE GENOMIC DNA]</scope>
</reference>
<evidence type="ECO:0000256" key="4">
    <source>
        <dbReference type="ARBA" id="ARBA00022692"/>
    </source>
</evidence>
<keyword evidence="9" id="KW-0464">Manganese</keyword>
<protein>
    <recommendedName>
        <fullName evidence="12">Glycosyltransferase 2-like domain-containing protein</fullName>
    </recommendedName>
</protein>
<gene>
    <name evidence="13" type="ORF">CVLEPA_LOCUS4882</name>
</gene>
<evidence type="ECO:0000256" key="9">
    <source>
        <dbReference type="ARBA" id="ARBA00023211"/>
    </source>
</evidence>
<comment type="subcellular location">
    <subcellularLocation>
        <location evidence="10">Endomembrane system</location>
        <topology evidence="10">Single-pass membrane protein</topology>
    </subcellularLocation>
    <subcellularLocation>
        <location evidence="2">Membrane</location>
        <topology evidence="2">Single-pass type II membrane protein</topology>
    </subcellularLocation>
</comment>
<proteinExistence type="inferred from homology"/>
<keyword evidence="5" id="KW-0735">Signal-anchor</keyword>
<evidence type="ECO:0000256" key="3">
    <source>
        <dbReference type="ARBA" id="ARBA00005680"/>
    </source>
</evidence>
<feature type="domain" description="Glycosyltransferase 2-like" evidence="12">
    <location>
        <begin position="100"/>
        <end position="280"/>
    </location>
</feature>
<evidence type="ECO:0000256" key="7">
    <source>
        <dbReference type="ARBA" id="ARBA00023136"/>
    </source>
</evidence>
<dbReference type="InterPro" id="IPR001173">
    <property type="entry name" value="Glyco_trans_2-like"/>
</dbReference>
<comment type="cofactor">
    <cofactor evidence="1">
        <name>Mn(2+)</name>
        <dbReference type="ChEBI" id="CHEBI:29035"/>
    </cofactor>
</comment>
<keyword evidence="14" id="KW-1185">Reference proteome</keyword>
<evidence type="ECO:0000256" key="1">
    <source>
        <dbReference type="ARBA" id="ARBA00001936"/>
    </source>
</evidence>
<feature type="transmembrane region" description="Helical" evidence="11">
    <location>
        <begin position="9"/>
        <end position="28"/>
    </location>
</feature>
<accession>A0ABP0F6H0</accession>
<dbReference type="Proteomes" id="UP001642483">
    <property type="component" value="Unassembled WGS sequence"/>
</dbReference>
<dbReference type="CDD" id="cd02510">
    <property type="entry name" value="pp-GalNAc-T"/>
    <property type="match status" value="1"/>
</dbReference>
<evidence type="ECO:0000256" key="5">
    <source>
        <dbReference type="ARBA" id="ARBA00022968"/>
    </source>
</evidence>
<dbReference type="PANTHER" id="PTHR11675:SF8">
    <property type="entry name" value="POLYPEPTIDE N-ACETYLGALACTOSAMINYLTRANSFERASE 14"/>
    <property type="match status" value="1"/>
</dbReference>
<dbReference type="PANTHER" id="PTHR11675">
    <property type="entry name" value="N-ACETYLGALACTOSAMINYLTRANSFERASE"/>
    <property type="match status" value="1"/>
</dbReference>
<comment type="caution">
    <text evidence="13">The sequence shown here is derived from an EMBL/GenBank/DDBJ whole genome shotgun (WGS) entry which is preliminary data.</text>
</comment>
<evidence type="ECO:0000313" key="14">
    <source>
        <dbReference type="Proteomes" id="UP001642483"/>
    </source>
</evidence>
<dbReference type="EMBL" id="CAWYQH010000013">
    <property type="protein sequence ID" value="CAK8675295.1"/>
    <property type="molecule type" value="Genomic_DNA"/>
</dbReference>
<organism evidence="13 14">
    <name type="scientific">Clavelina lepadiformis</name>
    <name type="common">Light-bulb sea squirt</name>
    <name type="synonym">Ascidia lepadiformis</name>
    <dbReference type="NCBI Taxonomy" id="159417"/>
    <lineage>
        <taxon>Eukaryota</taxon>
        <taxon>Metazoa</taxon>
        <taxon>Chordata</taxon>
        <taxon>Tunicata</taxon>
        <taxon>Ascidiacea</taxon>
        <taxon>Aplousobranchia</taxon>
        <taxon>Clavelinidae</taxon>
        <taxon>Clavelina</taxon>
    </lineage>
</organism>
<evidence type="ECO:0000259" key="12">
    <source>
        <dbReference type="Pfam" id="PF00535"/>
    </source>
</evidence>
<keyword evidence="4 11" id="KW-0812">Transmembrane</keyword>
<evidence type="ECO:0000256" key="2">
    <source>
        <dbReference type="ARBA" id="ARBA00004606"/>
    </source>
</evidence>
<comment type="similarity">
    <text evidence="3">Belongs to the glycosyltransferase 2 family. GalNAc-T subfamily.</text>
</comment>
<dbReference type="Gene3D" id="3.90.550.10">
    <property type="entry name" value="Spore Coat Polysaccharide Biosynthesis Protein SpsA, Chain A"/>
    <property type="match status" value="1"/>
</dbReference>
<dbReference type="InterPro" id="IPR045885">
    <property type="entry name" value="GalNAc-T"/>
</dbReference>
<keyword evidence="8" id="KW-1015">Disulfide bond</keyword>
<sequence length="425" mass="49792">MMPFIRRSLRAISIVILTFFLVIYIWTFNSRSHVPYQREFGFDGKKYIDGQRIYTTDSYKRNSFNQPRSDAEAADRRIPDTRHKSCQHNTFDVQSLPSTSIIITFYNEARSTLLRTVISVLNRSPSHLIKEIILVDDHSDDERDCLELTALPKVKCLRNERREGLIRSRVRGADHASASILTFLDSHCECNTDWLLPLLLRVHKNRTRVVSPVIDVINMDTFKYIGASADLRGGFDWSLHFKWERLSNRQIDERTDPTAPIKTPMIAGGLFMMDRSWFVELGKYDTGMNIWGGENFEISFRVWMCGGSLEIIPCSRVGHVFRKKHPYSFPDGNANTYIRFFKKYTSIFLPILYSVYCPGFILTHIRNTRRTAEVWMDEYKKYYYDARRSAVNKPHGSLDERVTLRKNLHCKSFEWYLDNVYPQLV</sequence>
<evidence type="ECO:0000256" key="11">
    <source>
        <dbReference type="SAM" id="Phobius"/>
    </source>
</evidence>